<dbReference type="GO" id="GO:0006952">
    <property type="term" value="P:defense response"/>
    <property type="evidence" value="ECO:0007669"/>
    <property type="project" value="InterPro"/>
</dbReference>
<dbReference type="PANTHER" id="PTHR11017:SF512">
    <property type="entry name" value="ADP-RIBOSYL CYCLASE_CYCLIC ADP-RIBOSE HYDROLASE"/>
    <property type="match status" value="1"/>
</dbReference>
<gene>
    <name evidence="1" type="ORF">Ahy_B09g095214</name>
</gene>
<reference evidence="1 2" key="1">
    <citation type="submission" date="2019-01" db="EMBL/GenBank/DDBJ databases">
        <title>Sequencing of cultivated peanut Arachis hypogaea provides insights into genome evolution and oil improvement.</title>
        <authorList>
            <person name="Chen X."/>
        </authorList>
    </citation>
    <scope>NUCLEOTIDE SEQUENCE [LARGE SCALE GENOMIC DNA]</scope>
    <source>
        <strain evidence="2">cv. Fuhuasheng</strain>
        <tissue evidence="1">Leaves</tissue>
    </source>
</reference>
<organism evidence="1 2">
    <name type="scientific">Arachis hypogaea</name>
    <name type="common">Peanut</name>
    <dbReference type="NCBI Taxonomy" id="3818"/>
    <lineage>
        <taxon>Eukaryota</taxon>
        <taxon>Viridiplantae</taxon>
        <taxon>Streptophyta</taxon>
        <taxon>Embryophyta</taxon>
        <taxon>Tracheophyta</taxon>
        <taxon>Spermatophyta</taxon>
        <taxon>Magnoliopsida</taxon>
        <taxon>eudicotyledons</taxon>
        <taxon>Gunneridae</taxon>
        <taxon>Pentapetalae</taxon>
        <taxon>rosids</taxon>
        <taxon>fabids</taxon>
        <taxon>Fabales</taxon>
        <taxon>Fabaceae</taxon>
        <taxon>Papilionoideae</taxon>
        <taxon>50 kb inversion clade</taxon>
        <taxon>dalbergioids sensu lato</taxon>
        <taxon>Dalbergieae</taxon>
        <taxon>Pterocarpus clade</taxon>
        <taxon>Arachis</taxon>
    </lineage>
</organism>
<dbReference type="PANTHER" id="PTHR11017">
    <property type="entry name" value="LEUCINE-RICH REPEAT-CONTAINING PROTEIN"/>
    <property type="match status" value="1"/>
</dbReference>
<dbReference type="InterPro" id="IPR044974">
    <property type="entry name" value="Disease_R_plants"/>
</dbReference>
<dbReference type="InterPro" id="IPR006553">
    <property type="entry name" value="Leu-rich_rpt_Cys-con_subtyp"/>
</dbReference>
<dbReference type="SMART" id="SM00367">
    <property type="entry name" value="LRR_CC"/>
    <property type="match status" value="4"/>
</dbReference>
<proteinExistence type="predicted"/>
<name>A0A444XDA2_ARAHY</name>
<dbReference type="EMBL" id="SDMP01000019">
    <property type="protein sequence ID" value="RYQ87685.1"/>
    <property type="molecule type" value="Genomic_DNA"/>
</dbReference>
<protein>
    <recommendedName>
        <fullName evidence="3">TMV resistance protein N</fullName>
    </recommendedName>
</protein>
<accession>A0A444XDA2</accession>
<evidence type="ECO:0000313" key="2">
    <source>
        <dbReference type="Proteomes" id="UP000289738"/>
    </source>
</evidence>
<evidence type="ECO:0008006" key="3">
    <source>
        <dbReference type="Google" id="ProtNLM"/>
    </source>
</evidence>
<evidence type="ECO:0000313" key="1">
    <source>
        <dbReference type="EMBL" id="RYQ87685.1"/>
    </source>
</evidence>
<dbReference type="Gene3D" id="3.80.10.10">
    <property type="entry name" value="Ribonuclease Inhibitor"/>
    <property type="match status" value="6"/>
</dbReference>
<sequence>MPKLRLLALRGNINMDLEWNRVLLEDFQLPNDLRYIEWNKCPLNFVPSICWPQKLVQLSMRESNVQKLWNTVQNLPSLEIIDLSDCKHLIECPNLAGATNLKLISFLACESLQDVHPSIFSLPNIELLYLNFCTSLKRLCSDYCSPSLRGLWAVGCSNLEEFSIPIMTHHSKLLELYLLSTALSEVPSTIMHLKNLEYFGFNISYSLQKLPLNFAPKIAFMDPIKHEDDTCIILSKIFPAPAFLCVKELFFFGCKSLSKLPENIHVLQSLQALEVESCHVLTSLPQSIKNLQQLVDLTITNCEMLQYIPPLPPSIIYFKVGDCKSLEAISSLTSEPPRKHYAWIEFYNCIKLDDDAYEAALKELKSRIELVANNDGYPHNETKNGNIFFLYYLPSKESIINEWFADYYSREASITVEVAPDHKISSCLVGCMLISQYQSCNLIGKTVIFGWECYLEKGCNEWEWIATSGNRGLFTGYVLYNIIQLEMVSDHNVVWYDGEGSNKIMEAIKERKRDTACNPILKFKFYANTEDNEEVVMKGFGIRWMHVHVNHEGQITPDATHDEGYESHDWELEDESDGLEIEDIEVCWFLVHVDVDVECPYREKALKISNNVILFTVARDDEAKLISDIVKDIHGVESMIVDMNEITIDPRIIIIALRRMPKLRLLVLGGNVNMNLEWNRVLVEDFQLPNDLRYIEWNNCPLNFVPPICWPQKLVQLSMRDSNVEKLWDTPQNLPNLEFIDLQGCKRLIECPNLAGNTNLKSILLSGCESLQDVHPSIFSLPKIEKLYVSYCTSLKRLCSDYCSPSLHSLSAIYCSNLEEFSIPMMTHHSEINLCLPSTALNEVPSTIMHLKNLECFFSNISYSLEKLPQNFASRIVLTDPIKHEDDTCTVLSRILPTPAFLSLKELDFYKCKSLSKLPDNIHVLQSLQVLQLRSCHVITSLPKSIKNLQQLLHLQIVDCVMLQYIPPLPPSIIYFQAENCKSLEAVSSLTSEPPREHYAWFIFHNCTKLDDDAYEAVLKDLKSKIQLVVNNDGYLHNEANNGNIFFLYYLPSKESIINDWFPDYCREASITIEVAPDHKISSCLVVCILISKYSSCILTGKEVIFRWECYLGKGCNEWEWIATLAKRIVLVTYVPDVWIPQWETVSDHKVVWYDGESSNMITEAIKERRKGTTCNPILKFEFYANTEDNEEVVIKGCGIRWMHVHVNHEGQITPDATHDEGYESHDVEDIHGVESMIVDMNEITIDPRIIIIALRKMPKLRLLALRGNINLDLEWNIVFVKDFQLSNDLRYIEWNKCPLKFLPSICWPQKLVQLSMRGSNIKKLWDTKQMLPSLEMIDLGRCKDLIECPNLTGATNLKKISFYGCENLQDVHPSIFSLSKIEDIYLDYCKKLKRLYSDYCSPSLSYLWTIGCSNLEEFSIPMIGDHSKSLYLSSSALSEESSTIMHLKNLTTFGINISYSIEKLPQNFARTIALMDPIKHEDDTCIILSRILPTPVFLSLKRLSFEHCKSLSKLPDNIHVLQSLQELSLESCHAITSLPESIKNLQKLIQLFIDDCKMLQYVPPLPPSIIYFAARNCKSLKTISSLTSEPPKTHWASFKFYNCTKLDDDAYEAVLKDLKSRIELAASNECSNISFYYLPSKESILNDWFPHYYSTETSITVEVPPDHKISSCLVVCMLFSQFQSRDFSNKHLTFRCECYLEKGCNEWEWIATSGKTVHLTDHTFSVNQFEMISDHMILWYDGEYSNKIMEAIKERKRGTTCNPILKFEFYAHQPEDNEEVVIKGCGIRWMHVNDEEEINPDVIDEGEIIPDVIIDEGHEYDHLELEDLQRTGKRVDVHCCALDIVNWFKRLLVSYIAQLY</sequence>
<dbReference type="SUPFAM" id="SSF52058">
    <property type="entry name" value="L domain-like"/>
    <property type="match status" value="3"/>
</dbReference>
<comment type="caution">
    <text evidence="1">The sequence shown here is derived from an EMBL/GenBank/DDBJ whole genome shotgun (WGS) entry which is preliminary data.</text>
</comment>
<keyword evidence="2" id="KW-1185">Reference proteome</keyword>
<dbReference type="InterPro" id="IPR032675">
    <property type="entry name" value="LRR_dom_sf"/>
</dbReference>
<dbReference type="Proteomes" id="UP000289738">
    <property type="component" value="Chromosome B09"/>
</dbReference>